<dbReference type="Gene3D" id="3.30.450.80">
    <property type="entry name" value="Transcription factor LuxR-like, autoinducer-binding domain"/>
    <property type="match status" value="1"/>
</dbReference>
<reference evidence="1 2" key="1">
    <citation type="submission" date="2018-04" db="EMBL/GenBank/DDBJ databases">
        <title>Genomic Encyclopedia of Type Strains, Phase IV (KMG-IV): sequencing the most valuable type-strain genomes for metagenomic binning, comparative biology and taxonomic classification.</title>
        <authorList>
            <person name="Goeker M."/>
        </authorList>
    </citation>
    <scope>NUCLEOTIDE SEQUENCE [LARGE SCALE GENOMIC DNA]</scope>
    <source>
        <strain evidence="1 2">DSM 7138</strain>
    </source>
</reference>
<proteinExistence type="predicted"/>
<dbReference type="EMBL" id="PZZZ01000001">
    <property type="protein sequence ID" value="PTM98410.1"/>
    <property type="molecule type" value="Genomic_DNA"/>
</dbReference>
<evidence type="ECO:0000313" key="1">
    <source>
        <dbReference type="EMBL" id="PTM98410.1"/>
    </source>
</evidence>
<evidence type="ECO:0000313" key="2">
    <source>
        <dbReference type="Proteomes" id="UP000241247"/>
    </source>
</evidence>
<dbReference type="SUPFAM" id="SSF75516">
    <property type="entry name" value="Pheromone-binding domain of LuxR-like quorum-sensing transcription factors"/>
    <property type="match status" value="1"/>
</dbReference>
<comment type="caution">
    <text evidence="1">The sequence shown here is derived from an EMBL/GenBank/DDBJ whole genome shotgun (WGS) entry which is preliminary data.</text>
</comment>
<dbReference type="InterPro" id="IPR036693">
    <property type="entry name" value="TF_LuxR_autoind-bd_dom_sf"/>
</dbReference>
<accession>A0A2T5BHG4</accession>
<organism evidence="1 2">
    <name type="scientific">Mycoplana dimorpha</name>
    <dbReference type="NCBI Taxonomy" id="28320"/>
    <lineage>
        <taxon>Bacteria</taxon>
        <taxon>Pseudomonadati</taxon>
        <taxon>Pseudomonadota</taxon>
        <taxon>Alphaproteobacteria</taxon>
        <taxon>Hyphomicrobiales</taxon>
        <taxon>Rhizobiaceae</taxon>
        <taxon>Mycoplana</taxon>
    </lineage>
</organism>
<dbReference type="Proteomes" id="UP000241247">
    <property type="component" value="Unassembled WGS sequence"/>
</dbReference>
<gene>
    <name evidence="1" type="ORF">C7449_10173</name>
</gene>
<keyword evidence="2" id="KW-1185">Reference proteome</keyword>
<protein>
    <submittedName>
        <fullName evidence="1">Autoinducer binding domain-containing protein</fullName>
    </submittedName>
</protein>
<sequence>MSEFSFRERAAERGAWMQDEMTVEEASQDQLRGQHAGAEIAGLETQFDIVRFLRRTGEAFSLTHFMVFSLPGFDGEKISAHSIVSNWPAEVIARYDALQMVRRSAGIGKLRTTTVPFSYDMTDWIDDAAKG</sequence>
<name>A0A2T5BHG4_MYCDI</name>
<dbReference type="AlphaFoldDB" id="A0A2T5BHG4"/>